<reference evidence="1 2" key="1">
    <citation type="submission" date="2017-11" db="EMBL/GenBank/DDBJ databases">
        <title>De novo assembly and phasing of dikaryotic genomes from two isolates of Puccinia coronata f. sp. avenae, the causal agent of oat crown rust.</title>
        <authorList>
            <person name="Miller M.E."/>
            <person name="Zhang Y."/>
            <person name="Omidvar V."/>
            <person name="Sperschneider J."/>
            <person name="Schwessinger B."/>
            <person name="Raley C."/>
            <person name="Palmer J.M."/>
            <person name="Garnica D."/>
            <person name="Upadhyaya N."/>
            <person name="Rathjen J."/>
            <person name="Taylor J.M."/>
            <person name="Park R.F."/>
            <person name="Dodds P.N."/>
            <person name="Hirsch C.D."/>
            <person name="Kianian S.F."/>
            <person name="Figueroa M."/>
        </authorList>
    </citation>
    <scope>NUCLEOTIDE SEQUENCE [LARGE SCALE GENOMIC DNA]</scope>
    <source>
        <strain evidence="1">12NC29</strain>
    </source>
</reference>
<dbReference type="Gene3D" id="3.90.280.10">
    <property type="entry name" value="PEBP-like"/>
    <property type="match status" value="1"/>
</dbReference>
<dbReference type="OrthoDB" id="2153661at2759"/>
<proteinExistence type="predicted"/>
<evidence type="ECO:0000313" key="2">
    <source>
        <dbReference type="Proteomes" id="UP000235388"/>
    </source>
</evidence>
<dbReference type="STRING" id="200324.A0A2N5S6R9"/>
<dbReference type="Proteomes" id="UP000235388">
    <property type="component" value="Unassembled WGS sequence"/>
</dbReference>
<dbReference type="PANTHER" id="PTHR11362">
    <property type="entry name" value="PHOSPHATIDYLETHANOLAMINE-BINDING PROTEIN"/>
    <property type="match status" value="1"/>
</dbReference>
<protein>
    <recommendedName>
        <fullName evidence="3">Phosphatidylethanolamine-binding protein</fullName>
    </recommendedName>
</protein>
<name>A0A2N5S6R9_9BASI</name>
<dbReference type="EMBL" id="PGCJ01001133">
    <property type="protein sequence ID" value="PLW08928.1"/>
    <property type="molecule type" value="Genomic_DNA"/>
</dbReference>
<dbReference type="InterPro" id="IPR008914">
    <property type="entry name" value="PEBP"/>
</dbReference>
<dbReference type="AlphaFoldDB" id="A0A2N5S6R9"/>
<dbReference type="PANTHER" id="PTHR11362:SF82">
    <property type="entry name" value="PHOSPHATIDYLETHANOLAMINE-BINDING PROTEIN 4"/>
    <property type="match status" value="1"/>
</dbReference>
<evidence type="ECO:0008006" key="3">
    <source>
        <dbReference type="Google" id="ProtNLM"/>
    </source>
</evidence>
<organism evidence="1 2">
    <name type="scientific">Puccinia coronata f. sp. avenae</name>
    <dbReference type="NCBI Taxonomy" id="200324"/>
    <lineage>
        <taxon>Eukaryota</taxon>
        <taxon>Fungi</taxon>
        <taxon>Dikarya</taxon>
        <taxon>Basidiomycota</taxon>
        <taxon>Pucciniomycotina</taxon>
        <taxon>Pucciniomycetes</taxon>
        <taxon>Pucciniales</taxon>
        <taxon>Pucciniaceae</taxon>
        <taxon>Puccinia</taxon>
    </lineage>
</organism>
<comment type="caution">
    <text evidence="1">The sequence shown here is derived from an EMBL/GenBank/DDBJ whole genome shotgun (WGS) entry which is preliminary data.</text>
</comment>
<dbReference type="CDD" id="cd00866">
    <property type="entry name" value="PEBP_euk"/>
    <property type="match status" value="1"/>
</dbReference>
<accession>A0A2N5S6R9</accession>
<dbReference type="Pfam" id="PF01161">
    <property type="entry name" value="PBP"/>
    <property type="match status" value="1"/>
</dbReference>
<keyword evidence="2" id="KW-1185">Reference proteome</keyword>
<sequence length="432" mass="48975">MSGSNRSESGKNSFSVSKAFGTAAQVLDKSQPSGTTAENQPAMKMMLIYPINSTARVRVLQQPQQCVFASTAATAEVEQAESNDQVYRSQANKPLKPSVEKAFQESMKYLKQDAERLQSKLKDLQTSQEITRSPEEIERLAILSAVNDVQVRKNHKLGEQVDMSKPIYRFLEQQRWRKGGQLGRLMETIHRLRIFPDLFPSIDPSVDLQIKFQDNYLQDTHRSINIGNFVPSSKSTQLPVIQAQVFHPETRLYTLVMVDPDVPDPQNHSFTTFLHWVRTNISLSATTNGELDLRSEKEEEEVVKYVPPHPAQGSGIHRYTVMIFEQPGPVALSGHQDLLERAGFSLRRFSSQLDLKPAGVMAWISQWHQRDADTISAIYRDELQIPEPRYGKEPKPYSARIKLPSHTPLPLTHRHPPVIPWRQKMASSSADS</sequence>
<dbReference type="Gene3D" id="1.20.58.1180">
    <property type="match status" value="1"/>
</dbReference>
<evidence type="ECO:0000313" key="1">
    <source>
        <dbReference type="EMBL" id="PLW08928.1"/>
    </source>
</evidence>
<dbReference type="InterPro" id="IPR035810">
    <property type="entry name" value="PEBP_euk"/>
</dbReference>
<gene>
    <name evidence="1" type="ORF">PCANC_22880</name>
</gene>
<dbReference type="SUPFAM" id="SSF49777">
    <property type="entry name" value="PEBP-like"/>
    <property type="match status" value="1"/>
</dbReference>
<dbReference type="InterPro" id="IPR036610">
    <property type="entry name" value="PEBP-like_sf"/>
</dbReference>